<dbReference type="EMBL" id="AJWY01011271">
    <property type="protein sequence ID" value="EKC53211.1"/>
    <property type="molecule type" value="Genomic_DNA"/>
</dbReference>
<dbReference type="SUPFAM" id="SSF51735">
    <property type="entry name" value="NAD(P)-binding Rossmann-fold domains"/>
    <property type="match status" value="1"/>
</dbReference>
<dbReference type="AlphaFoldDB" id="K1T126"/>
<proteinExistence type="predicted"/>
<organism evidence="2">
    <name type="scientific">human gut metagenome</name>
    <dbReference type="NCBI Taxonomy" id="408170"/>
    <lineage>
        <taxon>unclassified sequences</taxon>
        <taxon>metagenomes</taxon>
        <taxon>organismal metagenomes</taxon>
    </lineage>
</organism>
<comment type="caution">
    <text evidence="2">The sequence shown here is derived from an EMBL/GenBank/DDBJ whole genome shotgun (WGS) entry which is preliminary data.</text>
</comment>
<sequence>MHQATEVCDVTMIAPKAPGHTVRSEYQAG</sequence>
<feature type="non-terminal residue" evidence="2">
    <location>
        <position position="29"/>
    </location>
</feature>
<dbReference type="InterPro" id="IPR013116">
    <property type="entry name" value="KARI_N"/>
</dbReference>
<feature type="domain" description="KARI N-terminal Rossmann" evidence="1">
    <location>
        <begin position="5"/>
        <end position="29"/>
    </location>
</feature>
<evidence type="ECO:0000259" key="1">
    <source>
        <dbReference type="Pfam" id="PF07991"/>
    </source>
</evidence>
<dbReference type="InterPro" id="IPR036291">
    <property type="entry name" value="NAD(P)-bd_dom_sf"/>
</dbReference>
<dbReference type="Gene3D" id="3.40.50.720">
    <property type="entry name" value="NAD(P)-binding Rossmann-like Domain"/>
    <property type="match status" value="1"/>
</dbReference>
<name>K1T126_9ZZZZ</name>
<gene>
    <name evidence="2" type="ORF">LEA_16492</name>
</gene>
<dbReference type="Pfam" id="PF07991">
    <property type="entry name" value="KARI_N"/>
    <property type="match status" value="1"/>
</dbReference>
<reference evidence="2" key="1">
    <citation type="journal article" date="2013" name="Environ. Microbiol.">
        <title>Microbiota from the distal guts of lean and obese adolescents exhibit partial functional redundancy besides clear differences in community structure.</title>
        <authorList>
            <person name="Ferrer M."/>
            <person name="Ruiz A."/>
            <person name="Lanza F."/>
            <person name="Haange S.B."/>
            <person name="Oberbach A."/>
            <person name="Till H."/>
            <person name="Bargiela R."/>
            <person name="Campoy C."/>
            <person name="Segura M.T."/>
            <person name="Richter M."/>
            <person name="von Bergen M."/>
            <person name="Seifert J."/>
            <person name="Suarez A."/>
        </authorList>
    </citation>
    <scope>NUCLEOTIDE SEQUENCE</scope>
</reference>
<accession>K1T126</accession>
<evidence type="ECO:0000313" key="2">
    <source>
        <dbReference type="EMBL" id="EKC53211.1"/>
    </source>
</evidence>
<protein>
    <submittedName>
        <fullName evidence="2">Protein containing Acetohydroxy acid isomeroreductase, catalytic domain protein</fullName>
    </submittedName>
</protein>